<dbReference type="InterPro" id="IPR013229">
    <property type="entry name" value="PEGA"/>
</dbReference>
<evidence type="ECO:0000313" key="3">
    <source>
        <dbReference type="EMBL" id="SUQ24508.1"/>
    </source>
</evidence>
<dbReference type="Pfam" id="PF08308">
    <property type="entry name" value="PEGA"/>
    <property type="match status" value="1"/>
</dbReference>
<sequence>MKKLFFFALMMAFLFTTAVADEEDPPPRGKAATINIITEPPNSDVFLGGEPLGKSPIKDMQVKSGRQTLVVIDQGFELVNKRVNIWPGKDERNNFDFSTKIPKGHIKVTTNPPRCLIFVDGEQADKTDGAELVVHNLDAGDHVVRAQCSNRKSAEALVKVVGEETAEVHLDATTGSKKKKR</sequence>
<keyword evidence="1" id="KW-0732">Signal</keyword>
<dbReference type="PANTHER" id="PTHR36194:SF1">
    <property type="entry name" value="S-LAYER-LIKE PROTEIN"/>
    <property type="match status" value="1"/>
</dbReference>
<protein>
    <submittedName>
        <fullName evidence="3">PEGA domain-containing protein</fullName>
    </submittedName>
</protein>
<dbReference type="Proteomes" id="UP000255423">
    <property type="component" value="Unassembled WGS sequence"/>
</dbReference>
<feature type="domain" description="PEGA" evidence="2">
    <location>
        <begin position="33"/>
        <end position="89"/>
    </location>
</feature>
<dbReference type="EMBL" id="UHJL01000002">
    <property type="protein sequence ID" value="SUQ24508.1"/>
    <property type="molecule type" value="Genomic_DNA"/>
</dbReference>
<organism evidence="3 4">
    <name type="scientific">Fibrobacter succinogenes</name>
    <name type="common">Bacteroides succinogenes</name>
    <dbReference type="NCBI Taxonomy" id="833"/>
    <lineage>
        <taxon>Bacteria</taxon>
        <taxon>Pseudomonadati</taxon>
        <taxon>Fibrobacterota</taxon>
        <taxon>Fibrobacteria</taxon>
        <taxon>Fibrobacterales</taxon>
        <taxon>Fibrobacteraceae</taxon>
        <taxon>Fibrobacter</taxon>
    </lineage>
</organism>
<name>A0A380S6Z4_FIBSU</name>
<evidence type="ECO:0000259" key="2">
    <source>
        <dbReference type="Pfam" id="PF08308"/>
    </source>
</evidence>
<accession>A0A380S6Z4</accession>
<dbReference type="PANTHER" id="PTHR36194">
    <property type="entry name" value="S-LAYER-LIKE PROTEIN"/>
    <property type="match status" value="1"/>
</dbReference>
<feature type="signal peptide" evidence="1">
    <location>
        <begin position="1"/>
        <end position="20"/>
    </location>
</feature>
<dbReference type="AlphaFoldDB" id="A0A380S6Z4"/>
<dbReference type="RefSeq" id="WP_088660206.1">
    <property type="nucleotide sequence ID" value="NZ_UHJL01000002.1"/>
</dbReference>
<proteinExistence type="predicted"/>
<reference evidence="3 4" key="1">
    <citation type="submission" date="2017-08" db="EMBL/GenBank/DDBJ databases">
        <authorList>
            <person name="de Groot N.N."/>
        </authorList>
    </citation>
    <scope>NUCLEOTIDE SEQUENCE [LARGE SCALE GENOMIC DNA]</scope>
    <source>
        <strain evidence="3 4">HM2</strain>
    </source>
</reference>
<feature type="chain" id="PRO_5016879702" evidence="1">
    <location>
        <begin position="21"/>
        <end position="181"/>
    </location>
</feature>
<evidence type="ECO:0000256" key="1">
    <source>
        <dbReference type="SAM" id="SignalP"/>
    </source>
</evidence>
<evidence type="ECO:0000313" key="4">
    <source>
        <dbReference type="Proteomes" id="UP000255423"/>
    </source>
</evidence>
<gene>
    <name evidence="3" type="ORF">SAMN05661053_1914</name>
</gene>